<organism evidence="7 8">
    <name type="scientific">Parabacteroides distasonis</name>
    <dbReference type="NCBI Taxonomy" id="823"/>
    <lineage>
        <taxon>Bacteria</taxon>
        <taxon>Pseudomonadati</taxon>
        <taxon>Bacteroidota</taxon>
        <taxon>Bacteroidia</taxon>
        <taxon>Bacteroidales</taxon>
        <taxon>Tannerellaceae</taxon>
        <taxon>Parabacteroides</taxon>
    </lineage>
</organism>
<dbReference type="Gene3D" id="3.40.50.720">
    <property type="entry name" value="NAD(P)-binding Rossmann-like Domain"/>
    <property type="match status" value="1"/>
</dbReference>
<evidence type="ECO:0000256" key="1">
    <source>
        <dbReference type="ARBA" id="ARBA00001911"/>
    </source>
</evidence>
<keyword evidence="5" id="KW-0812">Transmembrane</keyword>
<keyword evidence="5" id="KW-0472">Membrane</keyword>
<keyword evidence="2" id="KW-0210">Decarboxylase</keyword>
<proteinExistence type="predicted"/>
<dbReference type="AlphaFoldDB" id="A0A7L5EBC7"/>
<dbReference type="Proteomes" id="UP000501982">
    <property type="component" value="Chromosome"/>
</dbReference>
<evidence type="ECO:0000259" key="6">
    <source>
        <dbReference type="Pfam" id="PF01370"/>
    </source>
</evidence>
<accession>A0A7L5EBC7</accession>
<keyword evidence="3" id="KW-0520">NAD</keyword>
<keyword evidence="4" id="KW-0456">Lyase</keyword>
<keyword evidence="5" id="KW-1133">Transmembrane helix</keyword>
<dbReference type="RefSeq" id="WP_170105581.1">
    <property type="nucleotide sequence ID" value="NZ_CP051672.1"/>
</dbReference>
<sequence length="358" mass="40765">MMIHNKEYIKILENLISYTENFKEQYFNKTFLITGATGLIGTLLVDFLMYLNKIKGAHIRVVALGRDLKKGQRRFSGYFNDDNFIFEEHDLMFPISFKYDVDFVIHAASNTHPIAYSTDPLGTVMINVQGTSHVLDYVKDHPSCKVVYLSTVEIYGENRGDVEAFDENYCGYINCNTLRANYPESKRLCESLCQSYRELYDLQVFIARLCRVYGPTVLNTDSKASSQFLRNALDGEDIVLKSKGDQCYSYIYVADVITAIFTILFKGNVGEAYNVSDDRSNVKLSYLAELIAKSVSRKVVFDLPDISESKGFSVVTKAVLDSYKLRKLGWKPIYTLENGIQQTINILRDEKASCIGFK</sequence>
<dbReference type="InterPro" id="IPR036291">
    <property type="entry name" value="NAD(P)-bd_dom_sf"/>
</dbReference>
<dbReference type="EMBL" id="CP051672">
    <property type="protein sequence ID" value="QJE28427.1"/>
    <property type="molecule type" value="Genomic_DNA"/>
</dbReference>
<dbReference type="Pfam" id="PF01370">
    <property type="entry name" value="Epimerase"/>
    <property type="match status" value="1"/>
</dbReference>
<comment type="cofactor">
    <cofactor evidence="1">
        <name>NAD(+)</name>
        <dbReference type="ChEBI" id="CHEBI:57540"/>
    </cofactor>
</comment>
<reference evidence="7 8" key="1">
    <citation type="submission" date="2020-04" db="EMBL/GenBank/DDBJ databases">
        <title>Complete Genomes and Methylome analysis of CBBP consortium that reverse antibiotic-induced susceptibility to vancomycin-resistant Enterococcus faecium infection.</title>
        <authorList>
            <person name="Fomenkov A."/>
            <person name="Zhang Z."/>
            <person name="Pamer E."/>
            <person name="Roberts R.J."/>
        </authorList>
    </citation>
    <scope>NUCLEOTIDE SEQUENCE [LARGE SCALE GENOMIC DNA]</scope>
    <source>
        <strain evidence="8">CBBP</strain>
    </source>
</reference>
<dbReference type="GO" id="GO:0048040">
    <property type="term" value="F:UDP-glucuronate decarboxylase activity"/>
    <property type="evidence" value="ECO:0007669"/>
    <property type="project" value="TreeGrafter"/>
</dbReference>
<dbReference type="InterPro" id="IPR044516">
    <property type="entry name" value="UXS-like"/>
</dbReference>
<protein>
    <submittedName>
        <fullName evidence="7">NAD-dependent epimerase/dehydratase family protein</fullName>
    </submittedName>
</protein>
<evidence type="ECO:0000256" key="5">
    <source>
        <dbReference type="SAM" id="Phobius"/>
    </source>
</evidence>
<dbReference type="GO" id="GO:0005737">
    <property type="term" value="C:cytoplasm"/>
    <property type="evidence" value="ECO:0007669"/>
    <property type="project" value="TreeGrafter"/>
</dbReference>
<feature type="domain" description="NAD-dependent epimerase/dehydratase" evidence="6">
    <location>
        <begin position="32"/>
        <end position="275"/>
    </location>
</feature>
<name>A0A7L5EBC7_PARDI</name>
<dbReference type="SUPFAM" id="SSF51735">
    <property type="entry name" value="NAD(P)-binding Rossmann-fold domains"/>
    <property type="match status" value="1"/>
</dbReference>
<gene>
    <name evidence="7" type="ORF">HHO38_08805</name>
</gene>
<dbReference type="InterPro" id="IPR001509">
    <property type="entry name" value="Epimerase_deHydtase"/>
</dbReference>
<dbReference type="GO" id="GO:0070403">
    <property type="term" value="F:NAD+ binding"/>
    <property type="evidence" value="ECO:0007669"/>
    <property type="project" value="InterPro"/>
</dbReference>
<evidence type="ECO:0000313" key="8">
    <source>
        <dbReference type="Proteomes" id="UP000501982"/>
    </source>
</evidence>
<evidence type="ECO:0000256" key="2">
    <source>
        <dbReference type="ARBA" id="ARBA00022793"/>
    </source>
</evidence>
<feature type="transmembrane region" description="Helical" evidence="5">
    <location>
        <begin position="31"/>
        <end position="51"/>
    </location>
</feature>
<evidence type="ECO:0000256" key="4">
    <source>
        <dbReference type="ARBA" id="ARBA00023239"/>
    </source>
</evidence>
<evidence type="ECO:0000313" key="7">
    <source>
        <dbReference type="EMBL" id="QJE28427.1"/>
    </source>
</evidence>
<dbReference type="PANTHER" id="PTHR43078">
    <property type="entry name" value="UDP-GLUCURONIC ACID DECARBOXYLASE-RELATED"/>
    <property type="match status" value="1"/>
</dbReference>
<dbReference type="PANTHER" id="PTHR43078:SF6">
    <property type="entry name" value="UDP-GLUCURONIC ACID DECARBOXYLASE 1"/>
    <property type="match status" value="1"/>
</dbReference>
<evidence type="ECO:0000256" key="3">
    <source>
        <dbReference type="ARBA" id="ARBA00023027"/>
    </source>
</evidence>
<dbReference type="GO" id="GO:0042732">
    <property type="term" value="P:D-xylose metabolic process"/>
    <property type="evidence" value="ECO:0007669"/>
    <property type="project" value="InterPro"/>
</dbReference>